<protein>
    <submittedName>
        <fullName evidence="1">Uncharacterized protein</fullName>
    </submittedName>
</protein>
<comment type="caution">
    <text evidence="1">The sequence shown here is derived from an EMBL/GenBank/DDBJ whole genome shotgun (WGS) entry which is preliminary data.</text>
</comment>
<dbReference type="EMBL" id="MU793342">
    <property type="protein sequence ID" value="KAJ3785436.1"/>
    <property type="molecule type" value="Genomic_DNA"/>
</dbReference>
<gene>
    <name evidence="1" type="ORF">GGU10DRAFT_197045</name>
</gene>
<dbReference type="Proteomes" id="UP001163798">
    <property type="component" value="Unassembled WGS sequence"/>
</dbReference>
<evidence type="ECO:0000313" key="1">
    <source>
        <dbReference type="EMBL" id="KAJ3785436.1"/>
    </source>
</evidence>
<sequence length="90" mass="10458">MAVLPRKLLMLRLRVLWECRGLVEVRTFMHSRMDRNSAQKVSYKKEPCLEGQSLPDKAKSIISMTDQLHQSFGKLKRLAGFEALNRFLPL</sequence>
<name>A0AA38KS71_9AGAR</name>
<proteinExistence type="predicted"/>
<evidence type="ECO:0000313" key="2">
    <source>
        <dbReference type="Proteomes" id="UP001163798"/>
    </source>
</evidence>
<keyword evidence="2" id="KW-1185">Reference proteome</keyword>
<organism evidence="1 2">
    <name type="scientific">Lentinula aff. detonsa</name>
    <dbReference type="NCBI Taxonomy" id="2804958"/>
    <lineage>
        <taxon>Eukaryota</taxon>
        <taxon>Fungi</taxon>
        <taxon>Dikarya</taxon>
        <taxon>Basidiomycota</taxon>
        <taxon>Agaricomycotina</taxon>
        <taxon>Agaricomycetes</taxon>
        <taxon>Agaricomycetidae</taxon>
        <taxon>Agaricales</taxon>
        <taxon>Marasmiineae</taxon>
        <taxon>Omphalotaceae</taxon>
        <taxon>Lentinula</taxon>
    </lineage>
</organism>
<accession>A0AA38KS71</accession>
<dbReference type="AlphaFoldDB" id="A0AA38KS71"/>
<reference evidence="1" key="1">
    <citation type="submission" date="2022-08" db="EMBL/GenBank/DDBJ databases">
        <authorList>
            <consortium name="DOE Joint Genome Institute"/>
            <person name="Min B."/>
            <person name="Riley R."/>
            <person name="Sierra-Patev S."/>
            <person name="Naranjo-Ortiz M."/>
            <person name="Looney B."/>
            <person name="Konkel Z."/>
            <person name="Slot J.C."/>
            <person name="Sakamoto Y."/>
            <person name="Steenwyk J.L."/>
            <person name="Rokas A."/>
            <person name="Carro J."/>
            <person name="Camarero S."/>
            <person name="Ferreira P."/>
            <person name="Molpeceres G."/>
            <person name="Ruiz-Duenas F.J."/>
            <person name="Serrano A."/>
            <person name="Henrissat B."/>
            <person name="Drula E."/>
            <person name="Hughes K.W."/>
            <person name="Mata J.L."/>
            <person name="Ishikawa N.K."/>
            <person name="Vargas-Isla R."/>
            <person name="Ushijima S."/>
            <person name="Smith C.A."/>
            <person name="Ahrendt S."/>
            <person name="Andreopoulos W."/>
            <person name="He G."/>
            <person name="Labutti K."/>
            <person name="Lipzen A."/>
            <person name="Ng V."/>
            <person name="Sandor L."/>
            <person name="Barry K."/>
            <person name="Martinez A.T."/>
            <person name="Xiao Y."/>
            <person name="Gibbons J.G."/>
            <person name="Terashima K."/>
            <person name="Hibbett D.S."/>
            <person name="Grigoriev I.V."/>
        </authorList>
    </citation>
    <scope>NUCLEOTIDE SEQUENCE</scope>
    <source>
        <strain evidence="1">TFB10291</strain>
    </source>
</reference>